<organism evidence="3 4">
    <name type="scientific">Nonomuraea ferruginea</name>
    <dbReference type="NCBI Taxonomy" id="46174"/>
    <lineage>
        <taxon>Bacteria</taxon>
        <taxon>Bacillati</taxon>
        <taxon>Actinomycetota</taxon>
        <taxon>Actinomycetes</taxon>
        <taxon>Streptosporangiales</taxon>
        <taxon>Streptosporangiaceae</taxon>
        <taxon>Nonomuraea</taxon>
    </lineage>
</organism>
<name>A0ABT4T665_9ACTN</name>
<evidence type="ECO:0000313" key="4">
    <source>
        <dbReference type="Proteomes" id="UP001212498"/>
    </source>
</evidence>
<protein>
    <recommendedName>
        <fullName evidence="2">DUF7660 domain-containing protein</fullName>
    </recommendedName>
</protein>
<reference evidence="3 4" key="1">
    <citation type="submission" date="2022-11" db="EMBL/GenBank/DDBJ databases">
        <title>Nonomuraea corallina sp. nov., a new species of the genus Nonomuraea isolated from sea side sediment in Thai sea.</title>
        <authorList>
            <person name="Ngamcharungchit C."/>
            <person name="Matsumoto A."/>
            <person name="Suriyachadkun C."/>
            <person name="Panbangred W."/>
            <person name="Inahashi Y."/>
            <person name="Intra B."/>
        </authorList>
    </citation>
    <scope>NUCLEOTIDE SEQUENCE [LARGE SCALE GENOMIC DNA]</scope>
    <source>
        <strain evidence="3 4">DSM 43553</strain>
    </source>
</reference>
<dbReference type="Proteomes" id="UP001212498">
    <property type="component" value="Unassembled WGS sequence"/>
</dbReference>
<dbReference type="RefSeq" id="WP_271278631.1">
    <property type="nucleotide sequence ID" value="NZ_BAABFD010000027.1"/>
</dbReference>
<evidence type="ECO:0000313" key="3">
    <source>
        <dbReference type="EMBL" id="MDA0644764.1"/>
    </source>
</evidence>
<accession>A0ABT4T665</accession>
<sequence>MWDEADGKIGRGGRADVGDDLSMASPQDADTVQSREDLVRYVKSLHQELINGADWENPTLDRYLEALAAWMDSSPGFYRNMGQPEPVDATWSFVAHALGAATIYE</sequence>
<feature type="compositionally biased region" description="Basic and acidic residues" evidence="1">
    <location>
        <begin position="1"/>
        <end position="17"/>
    </location>
</feature>
<feature type="domain" description="DUF7660" evidence="2">
    <location>
        <begin position="34"/>
        <end position="105"/>
    </location>
</feature>
<dbReference type="EMBL" id="JAPNUD010000109">
    <property type="protein sequence ID" value="MDA0644764.1"/>
    <property type="molecule type" value="Genomic_DNA"/>
</dbReference>
<feature type="region of interest" description="Disordered" evidence="1">
    <location>
        <begin position="1"/>
        <end position="32"/>
    </location>
</feature>
<evidence type="ECO:0000256" key="1">
    <source>
        <dbReference type="SAM" id="MobiDB-lite"/>
    </source>
</evidence>
<proteinExistence type="predicted"/>
<evidence type="ECO:0000259" key="2">
    <source>
        <dbReference type="Pfam" id="PF24693"/>
    </source>
</evidence>
<keyword evidence="4" id="KW-1185">Reference proteome</keyword>
<dbReference type="Pfam" id="PF24693">
    <property type="entry name" value="DUF7660"/>
    <property type="match status" value="1"/>
</dbReference>
<gene>
    <name evidence="3" type="ORF">OUY24_29395</name>
</gene>
<dbReference type="InterPro" id="IPR056077">
    <property type="entry name" value="DUF7660"/>
</dbReference>
<comment type="caution">
    <text evidence="3">The sequence shown here is derived from an EMBL/GenBank/DDBJ whole genome shotgun (WGS) entry which is preliminary data.</text>
</comment>